<dbReference type="PANTHER" id="PTHR48051">
    <property type="match status" value="1"/>
</dbReference>
<evidence type="ECO:0000256" key="1">
    <source>
        <dbReference type="ARBA" id="ARBA00022614"/>
    </source>
</evidence>
<evidence type="ECO:0000256" key="3">
    <source>
        <dbReference type="PROSITE-ProRule" id="PRU00023"/>
    </source>
</evidence>
<dbReference type="Gene3D" id="3.80.10.10">
    <property type="entry name" value="Ribonuclease Inhibitor"/>
    <property type="match status" value="1"/>
</dbReference>
<dbReference type="SUPFAM" id="SSF48403">
    <property type="entry name" value="Ankyrin repeat"/>
    <property type="match status" value="1"/>
</dbReference>
<protein>
    <recommendedName>
        <fullName evidence="4">Disease resistance R13L4/SHOC-2-like LRR domain-containing protein</fullName>
    </recommendedName>
</protein>
<dbReference type="PANTHER" id="PTHR48051:SF1">
    <property type="entry name" value="RAS SUPPRESSOR PROTEIN 1"/>
    <property type="match status" value="1"/>
</dbReference>
<gene>
    <name evidence="5" type="ORF">SteCoe_28667</name>
</gene>
<dbReference type="SMART" id="SM00248">
    <property type="entry name" value="ANK"/>
    <property type="match status" value="6"/>
</dbReference>
<dbReference type="PROSITE" id="PS50297">
    <property type="entry name" value="ANK_REP_REGION"/>
    <property type="match status" value="2"/>
</dbReference>
<dbReference type="InterPro" id="IPR001611">
    <property type="entry name" value="Leu-rich_rpt"/>
</dbReference>
<feature type="repeat" description="ANK" evidence="3">
    <location>
        <begin position="242"/>
        <end position="274"/>
    </location>
</feature>
<dbReference type="GO" id="GO:0005737">
    <property type="term" value="C:cytoplasm"/>
    <property type="evidence" value="ECO:0007669"/>
    <property type="project" value="TreeGrafter"/>
</dbReference>
<keyword evidence="2" id="KW-0677">Repeat</keyword>
<keyword evidence="6" id="KW-1185">Reference proteome</keyword>
<dbReference type="InterPro" id="IPR055414">
    <property type="entry name" value="LRR_R13L4/SHOC2-like"/>
</dbReference>
<dbReference type="InterPro" id="IPR032675">
    <property type="entry name" value="LRR_dom_sf"/>
</dbReference>
<dbReference type="Gene3D" id="1.25.40.20">
    <property type="entry name" value="Ankyrin repeat-containing domain"/>
    <property type="match status" value="2"/>
</dbReference>
<dbReference type="EMBL" id="MPUH01000872">
    <property type="protein sequence ID" value="OMJ72804.1"/>
    <property type="molecule type" value="Genomic_DNA"/>
</dbReference>
<dbReference type="PROSITE" id="PS50088">
    <property type="entry name" value="ANK_REPEAT"/>
    <property type="match status" value="2"/>
</dbReference>
<dbReference type="Pfam" id="PF12796">
    <property type="entry name" value="Ank_2"/>
    <property type="match status" value="2"/>
</dbReference>
<dbReference type="Proteomes" id="UP000187209">
    <property type="component" value="Unassembled WGS sequence"/>
</dbReference>
<reference evidence="5 6" key="1">
    <citation type="submission" date="2016-11" db="EMBL/GenBank/DDBJ databases">
        <title>The macronuclear genome of Stentor coeruleus: a giant cell with tiny introns.</title>
        <authorList>
            <person name="Slabodnick M."/>
            <person name="Ruby J.G."/>
            <person name="Reiff S.B."/>
            <person name="Swart E.C."/>
            <person name="Gosai S."/>
            <person name="Prabakaran S."/>
            <person name="Witkowska E."/>
            <person name="Larue G.E."/>
            <person name="Fisher S."/>
            <person name="Freeman R.M."/>
            <person name="Gunawardena J."/>
            <person name="Chu W."/>
            <person name="Stover N.A."/>
            <person name="Gregory B.D."/>
            <person name="Nowacki M."/>
            <person name="Derisi J."/>
            <person name="Roy S.W."/>
            <person name="Marshall W.F."/>
            <person name="Sood P."/>
        </authorList>
    </citation>
    <scope>NUCLEOTIDE SEQUENCE [LARGE SCALE GENOMIC DNA]</scope>
    <source>
        <strain evidence="5">WM001</strain>
    </source>
</reference>
<feature type="repeat" description="ANK" evidence="3">
    <location>
        <begin position="424"/>
        <end position="456"/>
    </location>
</feature>
<dbReference type="InterPro" id="IPR036770">
    <property type="entry name" value="Ankyrin_rpt-contain_sf"/>
</dbReference>
<proteinExistence type="predicted"/>
<dbReference type="InterPro" id="IPR050216">
    <property type="entry name" value="LRR_domain-containing"/>
</dbReference>
<dbReference type="SMART" id="SM00369">
    <property type="entry name" value="LRR_TYP"/>
    <property type="match status" value="4"/>
</dbReference>
<name>A0A1R2B7N0_9CILI</name>
<comment type="caution">
    <text evidence="5">The sequence shown here is derived from an EMBL/GenBank/DDBJ whole genome shotgun (WGS) entry which is preliminary data.</text>
</comment>
<keyword evidence="1" id="KW-0433">Leucine-rich repeat</keyword>
<dbReference type="OrthoDB" id="310270at2759"/>
<dbReference type="InterPro" id="IPR003591">
    <property type="entry name" value="Leu-rich_rpt_typical-subtyp"/>
</dbReference>
<dbReference type="AlphaFoldDB" id="A0A1R2B7N0"/>
<dbReference type="SUPFAM" id="SSF52058">
    <property type="entry name" value="L domain-like"/>
    <property type="match status" value="1"/>
</dbReference>
<dbReference type="InterPro" id="IPR002110">
    <property type="entry name" value="Ankyrin_rpt"/>
</dbReference>
<evidence type="ECO:0000256" key="2">
    <source>
        <dbReference type="ARBA" id="ARBA00022737"/>
    </source>
</evidence>
<sequence length="625" mass="70406">MISSISSYLTPTGDLVLKERQLTTLPKTISTISSSIIQLDLRNNSITHLNSIISSLTHLRSLDLRHNLLETISEDIISLIHLKILRLDNNNLTSLPIELFSLTSLTILTLNRNSVYSLPIQISNLKNLMSLVISSNHLKDVPKELSLLKKLKILYLHGNDFTMLPSSLCEIVNVIEFSLEWFRYTVPPLPRVLKNKIGEAIIDSLRTLCNTAKAKGKLEIGIIDFLKHFSEDSFEISRVDMRHRTALHVAVLSGDNGVIQGLVSAGCPLNALDADGFSAFVLALKENNIKAASLLIESNVDLSIGGGCFGSALNLAVLKSDPKLVQKLLSSGLSPNIVDFRGNTSLHSLVEVFDKQKYQNTLIGDMLIQYGAELNRENNEKWTPVHLAAKEKQTSALKWMKKKNIILGIERKEGFDFNKQGGAHGWTSLHIVSHSGDYNTAEVLVNIGAKPSLKNYDGKTPKDTSRGNLSLFKYLSRIEKDCYKFRQGKKIDMRWEINKKNNEISTVCEEYKLIYEAFCFKEREELEKLYEESENAIVKSDSVYLVSLFNQKKSSRMLYKAKKSKEILVKNEVIHAMQFMKEFTHGTSRSMTSLKVDRLLAPQASLPNLMEFVEEETRVDTLLIM</sequence>
<dbReference type="Pfam" id="PF23598">
    <property type="entry name" value="LRR_14"/>
    <property type="match status" value="1"/>
</dbReference>
<keyword evidence="3" id="KW-0040">ANK repeat</keyword>
<organism evidence="5 6">
    <name type="scientific">Stentor coeruleus</name>
    <dbReference type="NCBI Taxonomy" id="5963"/>
    <lineage>
        <taxon>Eukaryota</taxon>
        <taxon>Sar</taxon>
        <taxon>Alveolata</taxon>
        <taxon>Ciliophora</taxon>
        <taxon>Postciliodesmatophora</taxon>
        <taxon>Heterotrichea</taxon>
        <taxon>Heterotrichida</taxon>
        <taxon>Stentoridae</taxon>
        <taxon>Stentor</taxon>
    </lineage>
</organism>
<feature type="domain" description="Disease resistance R13L4/SHOC-2-like LRR" evidence="4">
    <location>
        <begin position="51"/>
        <end position="210"/>
    </location>
</feature>
<dbReference type="PROSITE" id="PS51450">
    <property type="entry name" value="LRR"/>
    <property type="match status" value="3"/>
</dbReference>
<accession>A0A1R2B7N0</accession>
<evidence type="ECO:0000313" key="5">
    <source>
        <dbReference type="EMBL" id="OMJ72804.1"/>
    </source>
</evidence>
<evidence type="ECO:0000313" key="6">
    <source>
        <dbReference type="Proteomes" id="UP000187209"/>
    </source>
</evidence>
<evidence type="ECO:0000259" key="4">
    <source>
        <dbReference type="Pfam" id="PF23598"/>
    </source>
</evidence>